<dbReference type="PROSITE" id="PS00107">
    <property type="entry name" value="PROTEIN_KINASE_ATP"/>
    <property type="match status" value="1"/>
</dbReference>
<dbReference type="STRING" id="391625.PPSIR1_09765"/>
<reference evidence="9 10" key="1">
    <citation type="submission" date="2007-06" db="EMBL/GenBank/DDBJ databases">
        <authorList>
            <person name="Shimkets L."/>
            <person name="Ferriera S."/>
            <person name="Johnson J."/>
            <person name="Kravitz S."/>
            <person name="Beeson K."/>
            <person name="Sutton G."/>
            <person name="Rogers Y.-H."/>
            <person name="Friedman R."/>
            <person name="Frazier M."/>
            <person name="Venter J.C."/>
        </authorList>
    </citation>
    <scope>NUCLEOTIDE SEQUENCE [LARGE SCALE GENOMIC DNA]</scope>
    <source>
        <strain evidence="9 10">SIR-1</strain>
    </source>
</reference>
<feature type="domain" description="Protein kinase" evidence="8">
    <location>
        <begin position="63"/>
        <end position="340"/>
    </location>
</feature>
<comment type="caution">
    <text evidence="9">The sequence shown here is derived from an EMBL/GenBank/DDBJ whole genome shotgun (WGS) entry which is preliminary data.</text>
</comment>
<keyword evidence="3 9" id="KW-0418">Kinase</keyword>
<gene>
    <name evidence="9" type="ORF">PPSIR1_09765</name>
</gene>
<dbReference type="eggNOG" id="COG0515">
    <property type="taxonomic scope" value="Bacteria"/>
</dbReference>
<dbReference type="AlphaFoldDB" id="A6G9R3"/>
<evidence type="ECO:0000256" key="4">
    <source>
        <dbReference type="ARBA" id="ARBA00022840"/>
    </source>
</evidence>
<evidence type="ECO:0000256" key="1">
    <source>
        <dbReference type="ARBA" id="ARBA00022679"/>
    </source>
</evidence>
<dbReference type="SMART" id="SM00028">
    <property type="entry name" value="TPR"/>
    <property type="match status" value="6"/>
</dbReference>
<dbReference type="InterPro" id="IPR019734">
    <property type="entry name" value="TPR_rpt"/>
</dbReference>
<dbReference type="InterPro" id="IPR000719">
    <property type="entry name" value="Prot_kinase_dom"/>
</dbReference>
<accession>A6G9R3</accession>
<evidence type="ECO:0000256" key="3">
    <source>
        <dbReference type="ARBA" id="ARBA00022777"/>
    </source>
</evidence>
<keyword evidence="5" id="KW-0802">TPR repeat</keyword>
<dbReference type="PROSITE" id="PS50005">
    <property type="entry name" value="TPR"/>
    <property type="match status" value="1"/>
</dbReference>
<dbReference type="Gene3D" id="1.25.40.10">
    <property type="entry name" value="Tetratricopeptide repeat domain"/>
    <property type="match status" value="3"/>
</dbReference>
<dbReference type="PROSITE" id="PS00108">
    <property type="entry name" value="PROTEIN_KINASE_ST"/>
    <property type="match status" value="1"/>
</dbReference>
<dbReference type="InterPro" id="IPR017441">
    <property type="entry name" value="Protein_kinase_ATP_BS"/>
</dbReference>
<feature type="region of interest" description="Disordered" evidence="7">
    <location>
        <begin position="1"/>
        <end position="33"/>
    </location>
</feature>
<evidence type="ECO:0000256" key="2">
    <source>
        <dbReference type="ARBA" id="ARBA00022741"/>
    </source>
</evidence>
<dbReference type="SUPFAM" id="SSF48452">
    <property type="entry name" value="TPR-like"/>
    <property type="match status" value="3"/>
</dbReference>
<dbReference type="PANTHER" id="PTHR43289:SF6">
    <property type="entry name" value="SERINE_THREONINE-PROTEIN KINASE NEKL-3"/>
    <property type="match status" value="1"/>
</dbReference>
<evidence type="ECO:0000313" key="9">
    <source>
        <dbReference type="EMBL" id="EDM77349.1"/>
    </source>
</evidence>
<dbReference type="PANTHER" id="PTHR43289">
    <property type="entry name" value="MITOGEN-ACTIVATED PROTEIN KINASE KINASE KINASE 20-RELATED"/>
    <property type="match status" value="1"/>
</dbReference>
<feature type="repeat" description="TPR" evidence="5">
    <location>
        <begin position="674"/>
        <end position="707"/>
    </location>
</feature>
<dbReference type="InterPro" id="IPR011009">
    <property type="entry name" value="Kinase-like_dom_sf"/>
</dbReference>
<feature type="binding site" evidence="6">
    <location>
        <position position="92"/>
    </location>
    <ligand>
        <name>ATP</name>
        <dbReference type="ChEBI" id="CHEBI:30616"/>
    </ligand>
</feature>
<proteinExistence type="predicted"/>
<dbReference type="GO" id="GO:0004674">
    <property type="term" value="F:protein serine/threonine kinase activity"/>
    <property type="evidence" value="ECO:0007669"/>
    <property type="project" value="TreeGrafter"/>
</dbReference>
<dbReference type="GO" id="GO:0005524">
    <property type="term" value="F:ATP binding"/>
    <property type="evidence" value="ECO:0007669"/>
    <property type="project" value="UniProtKB-UniRule"/>
</dbReference>
<evidence type="ECO:0000256" key="6">
    <source>
        <dbReference type="PROSITE-ProRule" id="PRU10141"/>
    </source>
</evidence>
<keyword evidence="10" id="KW-1185">Reference proteome</keyword>
<dbReference type="Pfam" id="PF00069">
    <property type="entry name" value="Pkinase"/>
    <property type="match status" value="1"/>
</dbReference>
<evidence type="ECO:0000313" key="10">
    <source>
        <dbReference type="Proteomes" id="UP000005801"/>
    </source>
</evidence>
<sequence>MSASSSPSPDSGDTDDTLASDGRRSLEPLGRRRTAALDADPGLGFLAARASTAPTRGEEIGRYVVLDPLGAGAMGVVLAAYDPELDRKIALKLIKRRGPVALQAHARLKREAQALARLNHPNVVTVYDVGIHDDQLFIAMEFIAGQTLREWMDEGPHPWEQVMETLDAAGRGLAAAHAAGLVHRDFKPDNVMIGHDGLVRVMDFGLARTGRAADEALDDEQTAPHGFDILQTQLTRTGARLGTPAYMSLEQLRGEFVDARSDQFSFCVACYEAIHGERPYRARSWMELEGVLEAGELSSSASTAKVPAPLRQALARGLSPAPSDRFPDMDALLDAMRPELGSGRRWRLIVAGLAGALALAAAVLLTRDASSSAQLCELPPDKLAGIWDVEVQRNIAESFRATDAPFADDALGRVRAGLDTHVQRWRDVNAEVCAATMVRGEVPLEVMAEQMQCLDRGLRRVAGLTAVLQQADAGTVAQAPDSVSSLVPPESCRDLARSGPTTRTREESLEVEATVAKAESYAELGRYEEALRSSARATTLAAELGDVGGTGRAKLATMFAQSGLGRYEDAIESGHEAIHAAALAGDEETQARAQILLVRNYAQLGDFDRAESVGLVAQALVRDARLGKILEAQLDAKLSTIYREQQRWDESKALLEHGLELTRSIYGDDHPELAPFYNGLASLAFRSKDLDEAERQYRRALELWQTHLGPLHTSVTAVHNNLGAVHQLRGELDEARVEFQTTLDNQALVQGPDHPQNLAPTINLASIELSQGQTRAARGHYLRGLELARTQLDPRHPRAAAFALGLGRTEVDLGMSVVGEAHLREALAIYRDRHGPAHAKTADTHLALAEVLVEFDRGDEADAQRRAALAIYEAASTPDSLGKAHYARALLALREGDFAAAEAEAAAARELTLEVYGSRTEELPYRDLLIIEARLAQGDHAGALAQARIATDGPAAQPNDRRLWRLALLRAQLERHEGHDGQARQAYERALALTLGPDGNPERALVVLADMRAFVAQSDPARGAALTELAAELRRQIEDAARPPEAAITAQ</sequence>
<keyword evidence="2 6" id="KW-0547">Nucleotide-binding</keyword>
<feature type="compositionally biased region" description="Basic and acidic residues" evidence="7">
    <location>
        <begin position="21"/>
        <end position="30"/>
    </location>
</feature>
<keyword evidence="4 6" id="KW-0067">ATP-binding</keyword>
<evidence type="ECO:0000259" key="8">
    <source>
        <dbReference type="PROSITE" id="PS50011"/>
    </source>
</evidence>
<keyword evidence="1" id="KW-0808">Transferase</keyword>
<dbReference type="Gene3D" id="1.10.510.10">
    <property type="entry name" value="Transferase(Phosphotransferase) domain 1"/>
    <property type="match status" value="1"/>
</dbReference>
<dbReference type="OrthoDB" id="9801841at2"/>
<dbReference type="CDD" id="cd14014">
    <property type="entry name" value="STKc_PknB_like"/>
    <property type="match status" value="1"/>
</dbReference>
<evidence type="ECO:0000256" key="7">
    <source>
        <dbReference type="SAM" id="MobiDB-lite"/>
    </source>
</evidence>
<dbReference type="Proteomes" id="UP000005801">
    <property type="component" value="Unassembled WGS sequence"/>
</dbReference>
<protein>
    <submittedName>
        <fullName evidence="9">Serine/threonine kinase family protein</fullName>
    </submittedName>
</protein>
<dbReference type="SUPFAM" id="SSF56112">
    <property type="entry name" value="Protein kinase-like (PK-like)"/>
    <property type="match status" value="1"/>
</dbReference>
<dbReference type="RefSeq" id="WP_006973455.1">
    <property type="nucleotide sequence ID" value="NZ_ABCS01000047.1"/>
</dbReference>
<organism evidence="9 10">
    <name type="scientific">Plesiocystis pacifica SIR-1</name>
    <dbReference type="NCBI Taxonomy" id="391625"/>
    <lineage>
        <taxon>Bacteria</taxon>
        <taxon>Pseudomonadati</taxon>
        <taxon>Myxococcota</taxon>
        <taxon>Polyangia</taxon>
        <taxon>Nannocystales</taxon>
        <taxon>Nannocystaceae</taxon>
        <taxon>Plesiocystis</taxon>
    </lineage>
</organism>
<feature type="region of interest" description="Disordered" evidence="7">
    <location>
        <begin position="480"/>
        <end position="506"/>
    </location>
</feature>
<dbReference type="EMBL" id="ABCS01000047">
    <property type="protein sequence ID" value="EDM77349.1"/>
    <property type="molecule type" value="Genomic_DNA"/>
</dbReference>
<feature type="compositionally biased region" description="Low complexity" evidence="7">
    <location>
        <begin position="1"/>
        <end position="11"/>
    </location>
</feature>
<dbReference type="InterPro" id="IPR011990">
    <property type="entry name" value="TPR-like_helical_dom_sf"/>
</dbReference>
<dbReference type="PROSITE" id="PS50011">
    <property type="entry name" value="PROTEIN_KINASE_DOM"/>
    <property type="match status" value="1"/>
</dbReference>
<dbReference type="InterPro" id="IPR008271">
    <property type="entry name" value="Ser/Thr_kinase_AS"/>
</dbReference>
<name>A6G9R3_9BACT</name>
<dbReference type="Pfam" id="PF13424">
    <property type="entry name" value="TPR_12"/>
    <property type="match status" value="2"/>
</dbReference>
<evidence type="ECO:0000256" key="5">
    <source>
        <dbReference type="PROSITE-ProRule" id="PRU00339"/>
    </source>
</evidence>
<dbReference type="Gene3D" id="3.30.200.20">
    <property type="entry name" value="Phosphorylase Kinase, domain 1"/>
    <property type="match status" value="1"/>
</dbReference>